<dbReference type="InParanoid" id="A8DVE8"/>
<sequence length="195" mass="22874">FRYSTSVKLPFPYDWDTYVADLGYTWAIFARCERRRCRSVFYVWKSVQIYRFYCLCCFLRMGIRGLSSYIETLDVWEKIELKDTKVVIDGSCLMFNLYYNSRLDFRNGGEYYEFAQVVTSFFQALSSNNVEAYVVLDGAIDPSGRKVDTIESRMQDSIDNAGKPDGRVRPKMSALVLRQAMRDIGVKFVRIDWYV</sequence>
<dbReference type="STRING" id="45351.A8DVE8"/>
<dbReference type="PANTHER" id="PTHR15665:SF1">
    <property type="entry name" value="PROTEIN ASTEROID HOMOLOG 1"/>
    <property type="match status" value="1"/>
</dbReference>
<gene>
    <name evidence="2" type="ORF">NEMVEDRAFT_v1g225681</name>
</gene>
<keyword evidence="3" id="KW-1185">Reference proteome</keyword>
<accession>A8DVE8</accession>
<dbReference type="InterPro" id="IPR029060">
    <property type="entry name" value="PIN-like_dom_sf"/>
</dbReference>
<dbReference type="InterPro" id="IPR026832">
    <property type="entry name" value="Asteroid"/>
</dbReference>
<evidence type="ECO:0000313" key="3">
    <source>
        <dbReference type="Proteomes" id="UP000001593"/>
    </source>
</evidence>
<dbReference type="Proteomes" id="UP000001593">
    <property type="component" value="Unassembled WGS sequence"/>
</dbReference>
<evidence type="ECO:0000256" key="1">
    <source>
        <dbReference type="ARBA" id="ARBA00007398"/>
    </source>
</evidence>
<dbReference type="Gene3D" id="3.40.50.1010">
    <property type="entry name" value="5'-nuclease"/>
    <property type="match status" value="1"/>
</dbReference>
<dbReference type="EMBL" id="DS478076">
    <property type="protein sequence ID" value="EDO25811.1"/>
    <property type="molecule type" value="Genomic_DNA"/>
</dbReference>
<evidence type="ECO:0000313" key="2">
    <source>
        <dbReference type="EMBL" id="EDO25811.1"/>
    </source>
</evidence>
<dbReference type="HOGENOM" id="CLU_1399507_0_0_1"/>
<protein>
    <submittedName>
        <fullName evidence="2">Uncharacterized protein</fullName>
    </submittedName>
</protein>
<comment type="similarity">
    <text evidence="1">Belongs to the asteroid family.</text>
</comment>
<reference evidence="2 3" key="1">
    <citation type="journal article" date="2007" name="Science">
        <title>Sea anemone genome reveals ancestral eumetazoan gene repertoire and genomic organization.</title>
        <authorList>
            <person name="Putnam N.H."/>
            <person name="Srivastava M."/>
            <person name="Hellsten U."/>
            <person name="Dirks B."/>
            <person name="Chapman J."/>
            <person name="Salamov A."/>
            <person name="Terry A."/>
            <person name="Shapiro H."/>
            <person name="Lindquist E."/>
            <person name="Kapitonov V.V."/>
            <person name="Jurka J."/>
            <person name="Genikhovich G."/>
            <person name="Grigoriev I.V."/>
            <person name="Lucas S.M."/>
            <person name="Steele R.E."/>
            <person name="Finnerty J.R."/>
            <person name="Technau U."/>
            <person name="Martindale M.Q."/>
            <person name="Rokhsar D.S."/>
        </authorList>
    </citation>
    <scope>NUCLEOTIDE SEQUENCE [LARGE SCALE GENOMIC DNA]</scope>
    <source>
        <strain evidence="3">CH2 X CH6</strain>
    </source>
</reference>
<proteinExistence type="inferred from homology"/>
<feature type="non-terminal residue" evidence="2">
    <location>
        <position position="1"/>
    </location>
</feature>
<name>A8DVE8_NEMVE</name>
<dbReference type="SUPFAM" id="SSF88723">
    <property type="entry name" value="PIN domain-like"/>
    <property type="match status" value="1"/>
</dbReference>
<dbReference type="PhylomeDB" id="A8DVE8"/>
<dbReference type="AlphaFoldDB" id="A8DVE8"/>
<organism evidence="2 3">
    <name type="scientific">Nematostella vectensis</name>
    <name type="common">Starlet sea anemone</name>
    <dbReference type="NCBI Taxonomy" id="45351"/>
    <lineage>
        <taxon>Eukaryota</taxon>
        <taxon>Metazoa</taxon>
        <taxon>Cnidaria</taxon>
        <taxon>Anthozoa</taxon>
        <taxon>Hexacorallia</taxon>
        <taxon>Actiniaria</taxon>
        <taxon>Edwardsiidae</taxon>
        <taxon>Nematostella</taxon>
    </lineage>
</organism>
<dbReference type="PANTHER" id="PTHR15665">
    <property type="entry name" value="ASTEROID PROTEIN"/>
    <property type="match status" value="1"/>
</dbReference>